<keyword evidence="4 5" id="KW-0472">Membrane</keyword>
<dbReference type="Pfam" id="PF04191">
    <property type="entry name" value="PEMT"/>
    <property type="match status" value="1"/>
</dbReference>
<keyword evidence="2 5" id="KW-0812">Transmembrane</keyword>
<evidence type="ECO:0000313" key="7">
    <source>
        <dbReference type="Proteomes" id="UP000467214"/>
    </source>
</evidence>
<reference evidence="6 7" key="1">
    <citation type="submission" date="2019-12" db="EMBL/GenBank/DDBJ databases">
        <title>Neisseriaceae gen. nov. sp. Genome sequencing and assembly.</title>
        <authorList>
            <person name="Liu Z."/>
            <person name="Li A."/>
        </authorList>
    </citation>
    <scope>NUCLEOTIDE SEQUENCE [LARGE SCALE GENOMIC DNA]</scope>
    <source>
        <strain evidence="6 7">B2N2-7</strain>
    </source>
</reference>
<dbReference type="GO" id="GO:0032259">
    <property type="term" value="P:methylation"/>
    <property type="evidence" value="ECO:0007669"/>
    <property type="project" value="UniProtKB-KW"/>
</dbReference>
<evidence type="ECO:0000256" key="4">
    <source>
        <dbReference type="ARBA" id="ARBA00023136"/>
    </source>
</evidence>
<protein>
    <submittedName>
        <fullName evidence="6">Isoprenylcysteine carboxylmethyltransferase family protein</fullName>
    </submittedName>
</protein>
<dbReference type="Gene3D" id="1.20.120.1630">
    <property type="match status" value="1"/>
</dbReference>
<dbReference type="PANTHER" id="PTHR43847:SF1">
    <property type="entry name" value="BLL3993 PROTEIN"/>
    <property type="match status" value="1"/>
</dbReference>
<sequence>MDRLELKIPPPLLFLLLAGLMWLLARATPDIRGIEAGVYPVAALTLSGSLLLLAGVAAFIRARTSIDPRKPDGASALVSSGIYRLSRNPMYLGDLLLLGAWAFYLGNALTLILLPVFVLYMNRFQIRPEERTLGQHFGAAYHDYCQRVRRWL</sequence>
<gene>
    <name evidence="6" type="ORF">GQF02_08190</name>
</gene>
<accession>A0A845BNH8</accession>
<dbReference type="EMBL" id="WSSB01000006">
    <property type="protein sequence ID" value="MXR36950.1"/>
    <property type="molecule type" value="Genomic_DNA"/>
</dbReference>
<name>A0A845BNH8_9NEIS</name>
<comment type="subcellular location">
    <subcellularLocation>
        <location evidence="1">Endomembrane system</location>
        <topology evidence="1">Multi-pass membrane protein</topology>
    </subcellularLocation>
</comment>
<evidence type="ECO:0000256" key="3">
    <source>
        <dbReference type="ARBA" id="ARBA00022989"/>
    </source>
</evidence>
<organism evidence="6 7">
    <name type="scientific">Craterilacuibacter sinensis</name>
    <dbReference type="NCBI Taxonomy" id="2686017"/>
    <lineage>
        <taxon>Bacteria</taxon>
        <taxon>Pseudomonadati</taxon>
        <taxon>Pseudomonadota</taxon>
        <taxon>Betaproteobacteria</taxon>
        <taxon>Neisseriales</taxon>
        <taxon>Neisseriaceae</taxon>
        <taxon>Craterilacuibacter</taxon>
    </lineage>
</organism>
<evidence type="ECO:0000313" key="6">
    <source>
        <dbReference type="EMBL" id="MXR36950.1"/>
    </source>
</evidence>
<evidence type="ECO:0000256" key="5">
    <source>
        <dbReference type="SAM" id="Phobius"/>
    </source>
</evidence>
<keyword evidence="6" id="KW-0808">Transferase</keyword>
<keyword evidence="3 5" id="KW-1133">Transmembrane helix</keyword>
<keyword evidence="6" id="KW-0489">Methyltransferase</keyword>
<comment type="caution">
    <text evidence="6">The sequence shown here is derived from an EMBL/GenBank/DDBJ whole genome shotgun (WGS) entry which is preliminary data.</text>
</comment>
<feature type="transmembrane region" description="Helical" evidence="5">
    <location>
        <begin position="95"/>
        <end position="121"/>
    </location>
</feature>
<proteinExistence type="predicted"/>
<dbReference type="InterPro" id="IPR052527">
    <property type="entry name" value="Metal_cation-efflux_comp"/>
</dbReference>
<evidence type="ECO:0000256" key="1">
    <source>
        <dbReference type="ARBA" id="ARBA00004127"/>
    </source>
</evidence>
<evidence type="ECO:0000256" key="2">
    <source>
        <dbReference type="ARBA" id="ARBA00022692"/>
    </source>
</evidence>
<dbReference type="PANTHER" id="PTHR43847">
    <property type="entry name" value="BLL3993 PROTEIN"/>
    <property type="match status" value="1"/>
</dbReference>
<dbReference type="GO" id="GO:0012505">
    <property type="term" value="C:endomembrane system"/>
    <property type="evidence" value="ECO:0007669"/>
    <property type="project" value="UniProtKB-SubCell"/>
</dbReference>
<dbReference type="GO" id="GO:0008168">
    <property type="term" value="F:methyltransferase activity"/>
    <property type="evidence" value="ECO:0007669"/>
    <property type="project" value="UniProtKB-KW"/>
</dbReference>
<keyword evidence="7" id="KW-1185">Reference proteome</keyword>
<dbReference type="AlphaFoldDB" id="A0A845BNH8"/>
<feature type="transmembrane region" description="Helical" evidence="5">
    <location>
        <begin position="37"/>
        <end position="60"/>
    </location>
</feature>
<dbReference type="InterPro" id="IPR007318">
    <property type="entry name" value="Phopholipid_MeTrfase"/>
</dbReference>
<dbReference type="Proteomes" id="UP000467214">
    <property type="component" value="Unassembled WGS sequence"/>
</dbReference>
<dbReference type="RefSeq" id="WP_160796271.1">
    <property type="nucleotide sequence ID" value="NZ_WSSB01000006.1"/>
</dbReference>